<dbReference type="GeneID" id="136993214"/>
<evidence type="ECO:0000256" key="5">
    <source>
        <dbReference type="RuleBase" id="RU610713"/>
    </source>
</evidence>
<evidence type="ECO:0000256" key="4">
    <source>
        <dbReference type="ARBA" id="ARBA00023295"/>
    </source>
</evidence>
<dbReference type="SUPFAM" id="SSF51445">
    <property type="entry name" value="(Trans)glycosidases"/>
    <property type="match status" value="1"/>
</dbReference>
<accession>A0ABM4F478</accession>
<dbReference type="EC" id="3.2.1.35" evidence="5"/>
<dbReference type="Pfam" id="PF01630">
    <property type="entry name" value="Glyco_hydro_56"/>
    <property type="match status" value="1"/>
</dbReference>
<dbReference type="PANTHER" id="PTHR11769">
    <property type="entry name" value="HYALURONIDASE"/>
    <property type="match status" value="1"/>
</dbReference>
<dbReference type="InterPro" id="IPR013785">
    <property type="entry name" value="Aldolase_TIM"/>
</dbReference>
<feature type="region of interest" description="Disordered" evidence="6">
    <location>
        <begin position="1"/>
        <end position="59"/>
    </location>
</feature>
<dbReference type="Proteomes" id="UP001652627">
    <property type="component" value="Chromosome 12"/>
</dbReference>
<evidence type="ECO:0000256" key="2">
    <source>
        <dbReference type="ARBA" id="ARBA00008871"/>
    </source>
</evidence>
<comment type="catalytic activity">
    <reaction evidence="1 5">
        <text>Random hydrolysis of (1-&gt;4)-linkages between N-acetyl-beta-D-glucosamine and D-glucuronate residues in hyaluronate.</text>
        <dbReference type="EC" id="3.2.1.35"/>
    </reaction>
</comment>
<dbReference type="RefSeq" id="XP_067159740.1">
    <property type="nucleotide sequence ID" value="XM_067303639.1"/>
</dbReference>
<dbReference type="PRINTS" id="PR00846">
    <property type="entry name" value="GLHYDRLASE56"/>
</dbReference>
<evidence type="ECO:0000313" key="8">
    <source>
        <dbReference type="RefSeq" id="XP_067159740.1"/>
    </source>
</evidence>
<keyword evidence="5" id="KW-0378">Hydrolase</keyword>
<dbReference type="PANTHER" id="PTHR11769:SF37">
    <property type="entry name" value="HYALURONIDASE"/>
    <property type="match status" value="1"/>
</dbReference>
<dbReference type="InterPro" id="IPR018155">
    <property type="entry name" value="Hyaluronidase"/>
</dbReference>
<evidence type="ECO:0000256" key="3">
    <source>
        <dbReference type="ARBA" id="ARBA00023157"/>
    </source>
</evidence>
<reference evidence="8" key="1">
    <citation type="submission" date="2025-08" db="UniProtKB">
        <authorList>
            <consortium name="RefSeq"/>
        </authorList>
    </citation>
    <scope>IDENTIFICATION</scope>
    <source>
        <tissue evidence="8">Blood</tissue>
    </source>
</reference>
<gene>
    <name evidence="8" type="primary">LOC136993214</name>
</gene>
<name>A0ABM4F478_9AVES</name>
<evidence type="ECO:0000256" key="6">
    <source>
        <dbReference type="SAM" id="MobiDB-lite"/>
    </source>
</evidence>
<protein>
    <recommendedName>
        <fullName evidence="5">Hyaluronidase</fullName>
        <ecNumber evidence="5">3.2.1.35</ecNumber>
    </recommendedName>
</protein>
<keyword evidence="4 5" id="KW-0326">Glycosidase</keyword>
<evidence type="ECO:0000256" key="1">
    <source>
        <dbReference type="ARBA" id="ARBA00000251"/>
    </source>
</evidence>
<proteinExistence type="inferred from homology"/>
<keyword evidence="3" id="KW-1015">Disulfide bond</keyword>
<comment type="similarity">
    <text evidence="2 5">Belongs to the glycosyl hydrolase 56 family.</text>
</comment>
<sequence>MATFMVRPRAPVQHPAAQPGSVEKLQGQDQLRSTRTTGIRRGNGGDWEPPSWQRALRGGDESRRCPVAWLVPSKAAVPPTWGSAKRTPQCSCSAPSLASLALGPHHCLLLLLLLPCLRLPAAAALKPALAPIIQDRPFLVAWNAPSTRCLSAYDVPLNLDAFGILVNRREAFAGGNITIFYYDQLGLYPYYQNGSVPPTAVNGGCPQNASLQDHLGKMVKDILRTMPSESFAGLAVIDWENWRPLWIRNWDKKNIYRSMSAQLVRRGNPGWTDEQVDLRAKWEFEKAAVNFMSETLKLARSLRPRGWWGYYLFPDCYNYHYWDDFGGYTGHCPPLEVQRNNKLLWLWEQSKALYPSIYMEEVLRDSPQGERFVGAKLSEALRVAELPSAQHSLPVFAYARPFYTYTLKELSQADLVHTIGQAAAAGAHGVVLWGDVEYSRNRSNCQKIRDYLLGTLGPYIVNVTLAAQLCSRHVCHGHGRCLRRRAGSDAYLHLDAGSFHIHVAAEGGRARVAVRGAPSRRQTERMARDFACHCYQGWRGQRCRAASSRGSRAAAASRRGPAAAAAALLAWALLSAP</sequence>
<evidence type="ECO:0000313" key="7">
    <source>
        <dbReference type="Proteomes" id="UP001652627"/>
    </source>
</evidence>
<organism evidence="7 8">
    <name type="scientific">Apteryx mantelli</name>
    <name type="common">North Island brown kiwi</name>
    <dbReference type="NCBI Taxonomy" id="2696672"/>
    <lineage>
        <taxon>Eukaryota</taxon>
        <taxon>Metazoa</taxon>
        <taxon>Chordata</taxon>
        <taxon>Craniata</taxon>
        <taxon>Vertebrata</taxon>
        <taxon>Euteleostomi</taxon>
        <taxon>Archelosauria</taxon>
        <taxon>Archosauria</taxon>
        <taxon>Dinosauria</taxon>
        <taxon>Saurischia</taxon>
        <taxon>Theropoda</taxon>
        <taxon>Coelurosauria</taxon>
        <taxon>Aves</taxon>
        <taxon>Palaeognathae</taxon>
        <taxon>Apterygiformes</taxon>
        <taxon>Apterygidae</taxon>
        <taxon>Apteryx</taxon>
    </lineage>
</organism>
<keyword evidence="7" id="KW-1185">Reference proteome</keyword>
<dbReference type="InterPro" id="IPR017853">
    <property type="entry name" value="GH"/>
</dbReference>
<dbReference type="Gene3D" id="3.20.20.70">
    <property type="entry name" value="Aldolase class I"/>
    <property type="match status" value="1"/>
</dbReference>